<dbReference type="Pfam" id="PF09723">
    <property type="entry name" value="Zn_ribbon_8"/>
    <property type="match status" value="1"/>
</dbReference>
<accession>A0A0K1PC62</accession>
<proteinExistence type="predicted"/>
<evidence type="ECO:0000259" key="2">
    <source>
        <dbReference type="SMART" id="SM00834"/>
    </source>
</evidence>
<dbReference type="Proteomes" id="UP000055590">
    <property type="component" value="Chromosome"/>
</dbReference>
<dbReference type="RefSeq" id="WP_050725457.1">
    <property type="nucleotide sequence ID" value="NZ_CP012332.1"/>
</dbReference>
<organism evidence="3 4">
    <name type="scientific">Vulgatibacter incomptus</name>
    <dbReference type="NCBI Taxonomy" id="1391653"/>
    <lineage>
        <taxon>Bacteria</taxon>
        <taxon>Pseudomonadati</taxon>
        <taxon>Myxococcota</taxon>
        <taxon>Myxococcia</taxon>
        <taxon>Myxococcales</taxon>
        <taxon>Cystobacterineae</taxon>
        <taxon>Vulgatibacteraceae</taxon>
        <taxon>Vulgatibacter</taxon>
    </lineage>
</organism>
<dbReference type="EMBL" id="CP012332">
    <property type="protein sequence ID" value="AKU91097.1"/>
    <property type="molecule type" value="Genomic_DNA"/>
</dbReference>
<feature type="region of interest" description="Disordered" evidence="1">
    <location>
        <begin position="61"/>
        <end position="111"/>
    </location>
</feature>
<keyword evidence="4" id="KW-1185">Reference proteome</keyword>
<dbReference type="SMART" id="SM00834">
    <property type="entry name" value="CxxC_CXXC_SSSS"/>
    <property type="match status" value="1"/>
</dbReference>
<sequence length="111" mass="10740">MPIYEYQCATCGGLTEVLQKVSDPAPESCPACGGASTLEKVVSRSSFQLKGGGWYADLYSSTSKGDASKSSGGSSASASGGSSAPASGSSSASSSGSSSSTSTPTTSTATK</sequence>
<dbReference type="OrthoDB" id="9813321at2"/>
<evidence type="ECO:0000313" key="3">
    <source>
        <dbReference type="EMBL" id="AKU91097.1"/>
    </source>
</evidence>
<dbReference type="PANTHER" id="PTHR34404:SF2">
    <property type="entry name" value="CONSERVED SERINE RICH PROTEIN"/>
    <property type="match status" value="1"/>
</dbReference>
<dbReference type="AlphaFoldDB" id="A0A0K1PC62"/>
<evidence type="ECO:0000256" key="1">
    <source>
        <dbReference type="SAM" id="MobiDB-lite"/>
    </source>
</evidence>
<dbReference type="PATRIC" id="fig|1391653.3.peg.1552"/>
<dbReference type="InterPro" id="IPR013429">
    <property type="entry name" value="Regulatory_FmdB_Zinc_ribbon"/>
</dbReference>
<evidence type="ECO:0000313" key="4">
    <source>
        <dbReference type="Proteomes" id="UP000055590"/>
    </source>
</evidence>
<gene>
    <name evidence="3" type="ORF">AKJ08_1484</name>
</gene>
<dbReference type="KEGG" id="vin:AKJ08_1484"/>
<name>A0A0K1PC62_9BACT</name>
<feature type="domain" description="Putative regulatory protein FmdB zinc ribbon" evidence="2">
    <location>
        <begin position="1"/>
        <end position="43"/>
    </location>
</feature>
<protein>
    <submittedName>
        <fullName evidence="3">Type I antifreeze protein</fullName>
    </submittedName>
</protein>
<dbReference type="NCBIfam" id="TIGR02605">
    <property type="entry name" value="CxxC_CxxC_SSSS"/>
    <property type="match status" value="1"/>
</dbReference>
<dbReference type="STRING" id="1391653.AKJ08_1484"/>
<reference evidence="3 4" key="1">
    <citation type="submission" date="2015-08" db="EMBL/GenBank/DDBJ databases">
        <authorList>
            <person name="Babu N.S."/>
            <person name="Beckwith C.J."/>
            <person name="Beseler K.G."/>
            <person name="Brison A."/>
            <person name="Carone J.V."/>
            <person name="Caskin T.P."/>
            <person name="Diamond M."/>
            <person name="Durham M.E."/>
            <person name="Foxe J.M."/>
            <person name="Go M."/>
            <person name="Henderson B.A."/>
            <person name="Jones I.B."/>
            <person name="McGettigan J.A."/>
            <person name="Micheletti S.J."/>
            <person name="Nasrallah M.E."/>
            <person name="Ortiz D."/>
            <person name="Piller C.R."/>
            <person name="Privatt S.R."/>
            <person name="Schneider S.L."/>
            <person name="Sharp S."/>
            <person name="Smith T.C."/>
            <person name="Stanton J.D."/>
            <person name="Ullery H.E."/>
            <person name="Wilson R.J."/>
            <person name="Serrano M.G."/>
            <person name="Buck G."/>
            <person name="Lee V."/>
            <person name="Wang Y."/>
            <person name="Carvalho R."/>
            <person name="Voegtly L."/>
            <person name="Shi R."/>
            <person name="Duckworth R."/>
            <person name="Johnson A."/>
            <person name="Loviza R."/>
            <person name="Walstead R."/>
            <person name="Shah Z."/>
            <person name="Kiflezghi M."/>
            <person name="Wade K."/>
            <person name="Ball S.L."/>
            <person name="Bradley K.W."/>
            <person name="Asai D.J."/>
            <person name="Bowman C.A."/>
            <person name="Russell D.A."/>
            <person name="Pope W.H."/>
            <person name="Jacobs-Sera D."/>
            <person name="Hendrix R.W."/>
            <person name="Hatfull G.F."/>
        </authorList>
    </citation>
    <scope>NUCLEOTIDE SEQUENCE [LARGE SCALE GENOMIC DNA]</scope>
    <source>
        <strain evidence="3 4">DSM 27710</strain>
    </source>
</reference>
<dbReference type="PANTHER" id="PTHR34404">
    <property type="entry name" value="REGULATORY PROTEIN, FMDB FAMILY"/>
    <property type="match status" value="1"/>
</dbReference>